<organism evidence="2 3">
    <name type="scientific">Paenibacillus aestuarii</name>
    <dbReference type="NCBI Taxonomy" id="516965"/>
    <lineage>
        <taxon>Bacteria</taxon>
        <taxon>Bacillati</taxon>
        <taxon>Bacillota</taxon>
        <taxon>Bacilli</taxon>
        <taxon>Bacillales</taxon>
        <taxon>Paenibacillaceae</taxon>
        <taxon>Paenibacillus</taxon>
    </lineage>
</organism>
<keyword evidence="1" id="KW-0472">Membrane</keyword>
<keyword evidence="1" id="KW-0812">Transmembrane</keyword>
<keyword evidence="1" id="KW-1133">Transmembrane helix</keyword>
<evidence type="ECO:0008006" key="4">
    <source>
        <dbReference type="Google" id="ProtNLM"/>
    </source>
</evidence>
<dbReference type="RefSeq" id="WP_270884981.1">
    <property type="nucleotide sequence ID" value="NZ_JAQFVF010000080.1"/>
</dbReference>
<protein>
    <recommendedName>
        <fullName evidence="4">GGDEF domain-containing protein</fullName>
    </recommendedName>
</protein>
<proteinExistence type="predicted"/>
<evidence type="ECO:0000313" key="2">
    <source>
        <dbReference type="EMBL" id="MFC5449995.1"/>
    </source>
</evidence>
<evidence type="ECO:0000313" key="3">
    <source>
        <dbReference type="Proteomes" id="UP001596044"/>
    </source>
</evidence>
<reference evidence="3" key="1">
    <citation type="journal article" date="2019" name="Int. J. Syst. Evol. Microbiol.">
        <title>The Global Catalogue of Microorganisms (GCM) 10K type strain sequencing project: providing services to taxonomists for standard genome sequencing and annotation.</title>
        <authorList>
            <consortium name="The Broad Institute Genomics Platform"/>
            <consortium name="The Broad Institute Genome Sequencing Center for Infectious Disease"/>
            <person name="Wu L."/>
            <person name="Ma J."/>
        </authorList>
    </citation>
    <scope>NUCLEOTIDE SEQUENCE [LARGE SCALE GENOMIC DNA]</scope>
    <source>
        <strain evidence="3">KACC 11904</strain>
    </source>
</reference>
<feature type="transmembrane region" description="Helical" evidence="1">
    <location>
        <begin position="116"/>
        <end position="137"/>
    </location>
</feature>
<sequence>MKLFKGKFFMKTVAISLLVVMAVSMFITISCYRYVTNVFDSHHIDDQVKMNGLIAAHVDALLESVVKGASNIIMDPDILQAIYVKDLEHQTDKLLQIQQKLNTFSNIVKDIYSVDLYIPSSVLLISSANGIIPSTIMSDDTMRLYQRIEALRKPMWMLTQQSAQENVISFVQPLPVQSNFPQAYLTIHLRERAVNNIIAISQEGMPNESLIISDTGKKISAEDKSTLGQFLKSDQEKILKDILDSSAHNGYIIDRPSHTFTTFSKLSSSEWILAIRYPMDALFSYKQATLQHLIMLELIVMIGSILVLISSYSYLFAPVTRLIRELGDVVRDKKVRFLDERKIIAEFLQQKREEVLQLEEQNRRKTVSIKELTYYRLLQSPEAFVENRDDFLQESSLNEHSKYWIMFVEPELASESKFSEDEPALQIFAISNLCDDVMKQNFIEAQIIPSLDRKQVIVICSIPSQMKDRNIAGISTQAAESIQSTVNHYLSIPVSISIGNAYSLREGVHNSFKEASECLMERFIKGSGSIISLVM</sequence>
<dbReference type="PROSITE" id="PS51257">
    <property type="entry name" value="PROKAR_LIPOPROTEIN"/>
    <property type="match status" value="1"/>
</dbReference>
<keyword evidence="3" id="KW-1185">Reference proteome</keyword>
<name>A0ABW0K9G5_9BACL</name>
<feature type="transmembrane region" description="Helical" evidence="1">
    <location>
        <begin position="293"/>
        <end position="315"/>
    </location>
</feature>
<accession>A0ABW0K9G5</accession>
<dbReference type="Proteomes" id="UP001596044">
    <property type="component" value="Unassembled WGS sequence"/>
</dbReference>
<dbReference type="EMBL" id="JBHSMJ010000022">
    <property type="protein sequence ID" value="MFC5449995.1"/>
    <property type="molecule type" value="Genomic_DNA"/>
</dbReference>
<feature type="transmembrane region" description="Helical" evidence="1">
    <location>
        <begin position="12"/>
        <end position="35"/>
    </location>
</feature>
<gene>
    <name evidence="2" type="ORF">ACFPOG_17230</name>
</gene>
<evidence type="ECO:0000256" key="1">
    <source>
        <dbReference type="SAM" id="Phobius"/>
    </source>
</evidence>
<comment type="caution">
    <text evidence="2">The sequence shown here is derived from an EMBL/GenBank/DDBJ whole genome shotgun (WGS) entry which is preliminary data.</text>
</comment>